<reference evidence="2" key="1">
    <citation type="journal article" date="2017" name="Nat. Commun.">
        <title>The North American bullfrog draft genome provides insight into hormonal regulation of long noncoding RNA.</title>
        <authorList>
            <person name="Hammond S.A."/>
            <person name="Warren R.L."/>
            <person name="Vandervalk B.P."/>
            <person name="Kucuk E."/>
            <person name="Khan H."/>
            <person name="Gibb E.A."/>
            <person name="Pandoh P."/>
            <person name="Kirk H."/>
            <person name="Zhao Y."/>
            <person name="Jones M."/>
            <person name="Mungall A.J."/>
            <person name="Coope R."/>
            <person name="Pleasance S."/>
            <person name="Moore R.A."/>
            <person name="Holt R.A."/>
            <person name="Round J.M."/>
            <person name="Ohora S."/>
            <person name="Walle B.V."/>
            <person name="Veldhoen N."/>
            <person name="Helbing C.C."/>
            <person name="Birol I."/>
        </authorList>
    </citation>
    <scope>NUCLEOTIDE SEQUENCE [LARGE SCALE GENOMIC DNA]</scope>
</reference>
<organism evidence="1 2">
    <name type="scientific">Aquarana catesbeiana</name>
    <name type="common">American bullfrog</name>
    <name type="synonym">Rana catesbeiana</name>
    <dbReference type="NCBI Taxonomy" id="8400"/>
    <lineage>
        <taxon>Eukaryota</taxon>
        <taxon>Metazoa</taxon>
        <taxon>Chordata</taxon>
        <taxon>Craniata</taxon>
        <taxon>Vertebrata</taxon>
        <taxon>Euteleostomi</taxon>
        <taxon>Amphibia</taxon>
        <taxon>Batrachia</taxon>
        <taxon>Anura</taxon>
        <taxon>Neobatrachia</taxon>
        <taxon>Ranoidea</taxon>
        <taxon>Ranidae</taxon>
        <taxon>Aquarana</taxon>
    </lineage>
</organism>
<dbReference type="AlphaFoldDB" id="A0A2G9SM99"/>
<proteinExistence type="predicted"/>
<protein>
    <submittedName>
        <fullName evidence="1">Uncharacterized protein</fullName>
    </submittedName>
</protein>
<accession>A0A2G9SM99</accession>
<dbReference type="EMBL" id="KV923071">
    <property type="protein sequence ID" value="PIO41238.1"/>
    <property type="molecule type" value="Genomic_DNA"/>
</dbReference>
<evidence type="ECO:0000313" key="1">
    <source>
        <dbReference type="EMBL" id="PIO41238.1"/>
    </source>
</evidence>
<sequence length="82" mass="9515">MYAFCGCNPFLPTKVAERKGLNLRNISIDPPWWELAHVDLRHGIRREIPILTPNLCTYSKFGFHRSDITPSDEGKINTVWPY</sequence>
<keyword evidence="2" id="KW-1185">Reference proteome</keyword>
<name>A0A2G9SM99_AQUCT</name>
<dbReference type="Proteomes" id="UP000228934">
    <property type="component" value="Unassembled WGS sequence"/>
</dbReference>
<gene>
    <name evidence="1" type="ORF">AB205_0215500</name>
</gene>
<evidence type="ECO:0000313" key="2">
    <source>
        <dbReference type="Proteomes" id="UP000228934"/>
    </source>
</evidence>